<name>A0A8S2ZE44_9BILA</name>
<dbReference type="InterPro" id="IPR003961">
    <property type="entry name" value="FN3_dom"/>
</dbReference>
<dbReference type="SMART" id="SM00060">
    <property type="entry name" value="FN3"/>
    <property type="match status" value="1"/>
</dbReference>
<dbReference type="InterPro" id="IPR013783">
    <property type="entry name" value="Ig-like_fold"/>
</dbReference>
<evidence type="ECO:0000259" key="1">
    <source>
        <dbReference type="PROSITE" id="PS50853"/>
    </source>
</evidence>
<dbReference type="SUPFAM" id="SSF49265">
    <property type="entry name" value="Fibronectin type III"/>
    <property type="match status" value="1"/>
</dbReference>
<dbReference type="Gene3D" id="2.60.40.10">
    <property type="entry name" value="Immunoglobulins"/>
    <property type="match status" value="1"/>
</dbReference>
<dbReference type="PRINTS" id="PR00014">
    <property type="entry name" value="FNTYPEIII"/>
</dbReference>
<organism evidence="2 3">
    <name type="scientific">Rotaria magnacalcarata</name>
    <dbReference type="NCBI Taxonomy" id="392030"/>
    <lineage>
        <taxon>Eukaryota</taxon>
        <taxon>Metazoa</taxon>
        <taxon>Spiralia</taxon>
        <taxon>Gnathifera</taxon>
        <taxon>Rotifera</taxon>
        <taxon>Eurotatoria</taxon>
        <taxon>Bdelloidea</taxon>
        <taxon>Philodinida</taxon>
        <taxon>Philodinidae</taxon>
        <taxon>Rotaria</taxon>
    </lineage>
</organism>
<dbReference type="InterPro" id="IPR036116">
    <property type="entry name" value="FN3_sf"/>
</dbReference>
<evidence type="ECO:0000313" key="2">
    <source>
        <dbReference type="EMBL" id="CAF4628829.1"/>
    </source>
</evidence>
<dbReference type="PROSITE" id="PS50853">
    <property type="entry name" value="FN3"/>
    <property type="match status" value="1"/>
</dbReference>
<accession>A0A8S2ZE44</accession>
<comment type="caution">
    <text evidence="2">The sequence shown here is derived from an EMBL/GenBank/DDBJ whole genome shotgun (WGS) entry which is preliminary data.</text>
</comment>
<reference evidence="2" key="1">
    <citation type="submission" date="2021-02" db="EMBL/GenBank/DDBJ databases">
        <authorList>
            <person name="Nowell W R."/>
        </authorList>
    </citation>
    <scope>NUCLEOTIDE SEQUENCE</scope>
</reference>
<dbReference type="Pfam" id="PF00041">
    <property type="entry name" value="fn3"/>
    <property type="match status" value="1"/>
</dbReference>
<dbReference type="EMBL" id="CAJOBH010104314">
    <property type="protein sequence ID" value="CAF4628829.1"/>
    <property type="molecule type" value="Genomic_DNA"/>
</dbReference>
<dbReference type="CDD" id="cd00063">
    <property type="entry name" value="FN3"/>
    <property type="match status" value="1"/>
</dbReference>
<feature type="non-terminal residue" evidence="2">
    <location>
        <position position="94"/>
    </location>
</feature>
<feature type="domain" description="Fibronectin type-III" evidence="1">
    <location>
        <begin position="26"/>
        <end position="94"/>
    </location>
</feature>
<protein>
    <recommendedName>
        <fullName evidence="1">Fibronectin type-III domain-containing protein</fullName>
    </recommendedName>
</protein>
<gene>
    <name evidence="2" type="ORF">BYL167_LOCUS41278</name>
</gene>
<dbReference type="AlphaFoldDB" id="A0A8S2ZE44"/>
<sequence>MLVTKYFLTKKKIIDRITGGFNPIDIPKELQVTAVTDNSVSLSWKPVSSAHGYNVYRNGGKVNGATISGTTFTDSNLNSGSTYTFTVKAVSSSG</sequence>
<dbReference type="Proteomes" id="UP000681967">
    <property type="component" value="Unassembled WGS sequence"/>
</dbReference>
<proteinExistence type="predicted"/>
<evidence type="ECO:0000313" key="3">
    <source>
        <dbReference type="Proteomes" id="UP000681967"/>
    </source>
</evidence>